<dbReference type="InterPro" id="IPR011701">
    <property type="entry name" value="MFS"/>
</dbReference>
<feature type="transmembrane region" description="Helical" evidence="7">
    <location>
        <begin position="42"/>
        <end position="63"/>
    </location>
</feature>
<dbReference type="EMBL" id="JAKJKU010000003">
    <property type="protein sequence ID" value="MCF6774310.1"/>
    <property type="molecule type" value="Genomic_DNA"/>
</dbReference>
<evidence type="ECO:0000256" key="4">
    <source>
        <dbReference type="ARBA" id="ARBA00022989"/>
    </source>
</evidence>
<dbReference type="RefSeq" id="WP_046203212.1">
    <property type="nucleotide sequence ID" value="NZ_JAFFSY010000002.1"/>
</dbReference>
<evidence type="ECO:0000256" key="5">
    <source>
        <dbReference type="ARBA" id="ARBA00023136"/>
    </source>
</evidence>
<dbReference type="PANTHER" id="PTHR23513">
    <property type="entry name" value="INTEGRAL MEMBRANE EFFLUX PROTEIN-RELATED"/>
    <property type="match status" value="1"/>
</dbReference>
<evidence type="ECO:0000256" key="7">
    <source>
        <dbReference type="SAM" id="Phobius"/>
    </source>
</evidence>
<comment type="caution">
    <text evidence="8">The sequence shown here is derived from an EMBL/GenBank/DDBJ whole genome shotgun (WGS) entry which is preliminary data.</text>
</comment>
<dbReference type="SUPFAM" id="SSF103473">
    <property type="entry name" value="MFS general substrate transporter"/>
    <property type="match status" value="1"/>
</dbReference>
<evidence type="ECO:0000313" key="9">
    <source>
        <dbReference type="Proteomes" id="UP001200604"/>
    </source>
</evidence>
<feature type="transmembrane region" description="Helical" evidence="7">
    <location>
        <begin position="405"/>
        <end position="426"/>
    </location>
</feature>
<organism evidence="8 9">
    <name type="scientific">Corynebacterium parakroppenstedtii</name>
    <dbReference type="NCBI Taxonomy" id="2828363"/>
    <lineage>
        <taxon>Bacteria</taxon>
        <taxon>Bacillati</taxon>
        <taxon>Actinomycetota</taxon>
        <taxon>Actinomycetes</taxon>
        <taxon>Mycobacteriales</taxon>
        <taxon>Corynebacteriaceae</taxon>
        <taxon>Corynebacterium</taxon>
    </lineage>
</organism>
<accession>A0ABS9HN82</accession>
<reference evidence="8 9" key="1">
    <citation type="submission" date="2022-01" db="EMBL/GenBank/DDBJ databases">
        <title>Identification and Characterization of Corynebacterium sp.</title>
        <authorList>
            <person name="Luo Q."/>
            <person name="Qu P."/>
            <person name="Chen Q."/>
        </authorList>
    </citation>
    <scope>NUCLEOTIDE SEQUENCE [LARGE SCALE GENOMIC DNA]</scope>
    <source>
        <strain evidence="8 9">MC-12</strain>
    </source>
</reference>
<gene>
    <name evidence="8" type="ORF">L3H44_07805</name>
</gene>
<keyword evidence="4 7" id="KW-1133">Transmembrane helix</keyword>
<evidence type="ECO:0000256" key="2">
    <source>
        <dbReference type="ARBA" id="ARBA00022475"/>
    </source>
</evidence>
<dbReference type="GeneID" id="92726693"/>
<evidence type="ECO:0000256" key="3">
    <source>
        <dbReference type="ARBA" id="ARBA00022692"/>
    </source>
</evidence>
<comment type="subcellular location">
    <subcellularLocation>
        <location evidence="1">Cell membrane</location>
        <topology evidence="1">Multi-pass membrane protein</topology>
    </subcellularLocation>
</comment>
<keyword evidence="3 7" id="KW-0812">Transmembrane</keyword>
<dbReference type="Pfam" id="PF07690">
    <property type="entry name" value="MFS_1"/>
    <property type="match status" value="1"/>
</dbReference>
<feature type="transmembrane region" description="Helical" evidence="7">
    <location>
        <begin position="314"/>
        <end position="333"/>
    </location>
</feature>
<evidence type="ECO:0000256" key="1">
    <source>
        <dbReference type="ARBA" id="ARBA00004651"/>
    </source>
</evidence>
<feature type="transmembrane region" description="Helical" evidence="7">
    <location>
        <begin position="253"/>
        <end position="275"/>
    </location>
</feature>
<evidence type="ECO:0000256" key="6">
    <source>
        <dbReference type="SAM" id="MobiDB-lite"/>
    </source>
</evidence>
<protein>
    <submittedName>
        <fullName evidence="8">MFS transporter</fullName>
    </submittedName>
</protein>
<keyword evidence="5 7" id="KW-0472">Membrane</keyword>
<feature type="transmembrane region" description="Helical" evidence="7">
    <location>
        <begin position="142"/>
        <end position="162"/>
    </location>
</feature>
<name>A0ABS9HN82_9CORY</name>
<proteinExistence type="predicted"/>
<keyword evidence="9" id="KW-1185">Reference proteome</keyword>
<sequence length="443" mass="46665">MNKLSFKSTLSLLFLAALISGIGDGLIPIAFALQAHRVDSSGRGLTMVLIALWSGRFISSVVVRKLPPPIRPVGWMLSSDFVRLLAQWGLVAWVLVQGDSIASFAVSSFVYGCASSFFTPARFGLLALLFTDSQRTRVNGTLSILGDVLYIAGPLIGTAAVITLGFRTVLLIEGATFLIAMLFVLPFFRVRRNSATDDAPGTDEAEEAPQASHADPADNVDLANNADSASTDAASAQTKVNSAKKPTAVLPRWVQVGLGTWLVASLVNGFLGSAGPTWIMNSFDEKTWGFMATALAIGSLLGSAATILRKLDRVRFTTLQFLMLLFLAGQLLALAFSPVFIVIALVGGVASLLMTSAGVSWDSLGQSLGKDELVHQFATKDQLVFTAGTPLGMLLFAALSGHPHMSAVILSVLLVAAAVVSCLPIARSPRVADVTDDPSALGT</sequence>
<feature type="transmembrane region" description="Helical" evidence="7">
    <location>
        <begin position="108"/>
        <end position="130"/>
    </location>
</feature>
<feature type="transmembrane region" description="Helical" evidence="7">
    <location>
        <begin position="287"/>
        <end position="307"/>
    </location>
</feature>
<evidence type="ECO:0000313" key="8">
    <source>
        <dbReference type="EMBL" id="MCF6774310.1"/>
    </source>
</evidence>
<dbReference type="Proteomes" id="UP001200604">
    <property type="component" value="Unassembled WGS sequence"/>
</dbReference>
<dbReference type="PANTHER" id="PTHR23513:SF6">
    <property type="entry name" value="MAJOR FACILITATOR SUPERFAMILY ASSOCIATED DOMAIN-CONTAINING PROTEIN"/>
    <property type="match status" value="1"/>
</dbReference>
<feature type="region of interest" description="Disordered" evidence="6">
    <location>
        <begin position="196"/>
        <end position="221"/>
    </location>
</feature>
<keyword evidence="2" id="KW-1003">Cell membrane</keyword>
<feature type="transmembrane region" description="Helical" evidence="7">
    <location>
        <begin position="75"/>
        <end position="96"/>
    </location>
</feature>
<feature type="transmembrane region" description="Helical" evidence="7">
    <location>
        <begin position="168"/>
        <end position="188"/>
    </location>
</feature>
<dbReference type="Gene3D" id="1.20.1250.20">
    <property type="entry name" value="MFS general substrate transporter like domains"/>
    <property type="match status" value="1"/>
</dbReference>
<dbReference type="InterPro" id="IPR036259">
    <property type="entry name" value="MFS_trans_sf"/>
</dbReference>